<dbReference type="SUPFAM" id="SSF52777">
    <property type="entry name" value="CoA-dependent acyltransferases"/>
    <property type="match status" value="1"/>
</dbReference>
<dbReference type="EMBL" id="CP060828">
    <property type="protein sequence ID" value="QNP74941.1"/>
    <property type="molecule type" value="Genomic_DNA"/>
</dbReference>
<proteinExistence type="predicted"/>
<dbReference type="Pfam" id="PF03007">
    <property type="entry name" value="WS_DGAT_cat"/>
    <property type="match status" value="1"/>
</dbReference>
<protein>
    <recommendedName>
        <fullName evidence="1">O-acyltransferase WSD1-like N-terminal domain-containing protein</fullName>
    </recommendedName>
</protein>
<accession>A0A7H0IQ75</accession>
<evidence type="ECO:0000313" key="3">
    <source>
        <dbReference type="Proteomes" id="UP000516052"/>
    </source>
</evidence>
<dbReference type="RefSeq" id="WP_187751864.1">
    <property type="nucleotide sequence ID" value="NZ_CP060828.1"/>
</dbReference>
<reference evidence="2 3" key="1">
    <citation type="submission" date="2020-08" db="EMBL/GenBank/DDBJ databases">
        <title>A novel species.</title>
        <authorList>
            <person name="Gao J."/>
        </authorList>
    </citation>
    <scope>NUCLEOTIDE SEQUENCE [LARGE SCALE GENOMIC DNA]</scope>
    <source>
        <strain evidence="2 3">CRXT-G-22</strain>
    </source>
</reference>
<dbReference type="KEGG" id="sroi:IAG44_39675"/>
<dbReference type="AlphaFoldDB" id="A0A7H0IQ75"/>
<name>A0A7H0IQ75_9ACTN</name>
<dbReference type="GO" id="GO:0004144">
    <property type="term" value="F:diacylglycerol O-acyltransferase activity"/>
    <property type="evidence" value="ECO:0007669"/>
    <property type="project" value="InterPro"/>
</dbReference>
<evidence type="ECO:0000259" key="1">
    <source>
        <dbReference type="Pfam" id="PF03007"/>
    </source>
</evidence>
<dbReference type="Proteomes" id="UP000516052">
    <property type="component" value="Chromosome"/>
</dbReference>
<sequence length="435" mass="47591">MSVLTSVLTPPAPGPVDLLFHTAGRAASHPEAVPDVGVVLHLTGDAPDVARLRERVRARLHRLPCLTHLLTTEGGVPRWVPSAPDLDRHVFEHRVTAGPGRLDDAVRRLLHRPLPDDVPAWRLVLLAGHAPRTYCLALFSHHEVQDAANLVTVVETLLGPENGPAELSAAAFPPGPVPSPHPRAFLDTSAYIWRATSPHGRWNGPGREPLSGRRHVLWQEVPTRLLRETARAYDATSNDVHLAALTHAVVAWAAVHRPETADGSLPVMLPVNLRTPEETGLPGNRFHLARLALPGGAMTAARRLRRTVPATARLKDPVYKQTLYRITRHEPRTTYEQLIARAASPDRLTCVASIFRIRQRLAYLGDPVDRVVPIICCPDGFPLTAALFLHGDTSAVSFQIDHALPGAEEIPRLWRRAVDDMSTCADSAAPDGDDR</sequence>
<evidence type="ECO:0000313" key="2">
    <source>
        <dbReference type="EMBL" id="QNP74941.1"/>
    </source>
</evidence>
<gene>
    <name evidence="2" type="ORF">IAG44_39675</name>
</gene>
<dbReference type="InterPro" id="IPR004255">
    <property type="entry name" value="O-acyltransferase_WSD1_N"/>
</dbReference>
<dbReference type="GO" id="GO:0019432">
    <property type="term" value="P:triglyceride biosynthetic process"/>
    <property type="evidence" value="ECO:0007669"/>
    <property type="project" value="UniProtKB-UniPathway"/>
</dbReference>
<organism evidence="2 3">
    <name type="scientific">Streptomyces roseirectus</name>
    <dbReference type="NCBI Taxonomy" id="2768066"/>
    <lineage>
        <taxon>Bacteria</taxon>
        <taxon>Bacillati</taxon>
        <taxon>Actinomycetota</taxon>
        <taxon>Actinomycetes</taxon>
        <taxon>Kitasatosporales</taxon>
        <taxon>Streptomycetaceae</taxon>
        <taxon>Streptomyces</taxon>
    </lineage>
</organism>
<feature type="domain" description="O-acyltransferase WSD1-like N-terminal" evidence="1">
    <location>
        <begin position="15"/>
        <end position="173"/>
    </location>
</feature>
<keyword evidence="3" id="KW-1185">Reference proteome</keyword>
<dbReference type="UniPathway" id="UPA00282"/>